<accession>A0A6L2JFA3</accession>
<feature type="coiled-coil region" evidence="1">
    <location>
        <begin position="318"/>
        <end position="353"/>
    </location>
</feature>
<keyword evidence="3" id="KW-0808">Transferase</keyword>
<gene>
    <name evidence="3" type="ORF">Tci_007649</name>
</gene>
<keyword evidence="1" id="KW-0175">Coiled coil</keyword>
<dbReference type="InterPro" id="IPR021109">
    <property type="entry name" value="Peptidase_aspartic_dom_sf"/>
</dbReference>
<dbReference type="PANTHER" id="PTHR33067:SF9">
    <property type="entry name" value="RNA-DIRECTED DNA POLYMERASE"/>
    <property type="match status" value="1"/>
</dbReference>
<proteinExistence type="predicted"/>
<organism evidence="3">
    <name type="scientific">Tanacetum cinerariifolium</name>
    <name type="common">Dalmatian daisy</name>
    <name type="synonym">Chrysanthemum cinerariifolium</name>
    <dbReference type="NCBI Taxonomy" id="118510"/>
    <lineage>
        <taxon>Eukaryota</taxon>
        <taxon>Viridiplantae</taxon>
        <taxon>Streptophyta</taxon>
        <taxon>Embryophyta</taxon>
        <taxon>Tracheophyta</taxon>
        <taxon>Spermatophyta</taxon>
        <taxon>Magnoliopsida</taxon>
        <taxon>eudicotyledons</taxon>
        <taxon>Gunneridae</taxon>
        <taxon>Pentapetalae</taxon>
        <taxon>asterids</taxon>
        <taxon>campanulids</taxon>
        <taxon>Asterales</taxon>
        <taxon>Asteraceae</taxon>
        <taxon>Asteroideae</taxon>
        <taxon>Anthemideae</taxon>
        <taxon>Anthemidinae</taxon>
        <taxon>Tanacetum</taxon>
    </lineage>
</organism>
<dbReference type="Pfam" id="PF03732">
    <property type="entry name" value="Retrotrans_gag"/>
    <property type="match status" value="1"/>
</dbReference>
<dbReference type="Gene3D" id="2.40.70.10">
    <property type="entry name" value="Acid Proteases"/>
    <property type="match status" value="1"/>
</dbReference>
<name>A0A6L2JFA3_TANCI</name>
<dbReference type="GO" id="GO:0003964">
    <property type="term" value="F:RNA-directed DNA polymerase activity"/>
    <property type="evidence" value="ECO:0007669"/>
    <property type="project" value="UniProtKB-KW"/>
</dbReference>
<sequence length="953" mass="108545">MVQANPYHGFERENPHTHINNFRRITSTLKFRDVPNDVIKLMMFPYSLEGSARIWYDKEPPNSILIWEDLVNKFVNQFFPPSKTTHLKNELSRFTQRFKETFGEEWKRFKEILRACPHYGFTELAQIDTFYNGLNDNDQDSLNVTAGGNLLSKTTSEALQIIKNKSKVCYSRNKPKVSRMNTTSKENASKSDDMIDKLADQISTLVDIFAKKVVTPAPVKAVEESCVTCGGTHAYYNCPNTDSNQPSVCVETGTYNQVAPQNRASNYMAPPGFAPVQNSQNRYNQGQGNNFNRRNNFHTQQGFSNEFLSYKKVNDQMMRNMQSQINSLKGEFKNEIQNTLKTQQNVLMEQQNDFQNNLQNMLSGFFQNQTSTSGTLSSNTIPNLKGVIKAITTRSGVAYEGPSIPTNPSPKKVVERETEETTDKEQINFQGSMAHIQPPVILISKPDVLKTLPKPNIPYPSRLNDQKLREKATNQMEKFFQIFQDFHFDISFTDALLLMPKFTSKIKSFLTNKDKLFKLAKIPLNENFSVMLLKKLPEKLGDPGKFIIPCDVSGMDVCHALAELGASINFTPLFIWKKLSQPKITPTRMTLELADRSITLSKGVVEDVFVKVGKFHFPTDFVVVYFEADPRVPLILGISFLRTDRALIDVYGEEITLRVNEEVATFNLNQTTRYSSTYDDLSPIISDSSPSLTPFEGSDFILEEIKAYLKDESISPEINHVDCDPEGDICLIKKLLNNDPFQLPLMDLKQGKVVKAKSLIEEPPELELKDLPSHLEYAYLEGVDKLPMIIAKDLKDNEEEALLKNALWPFNAPGTFQRCMMAILHDMIEKTMEVFMDDFLVFGDSFSSCLSHLDTRRKYFAAKRAEEIRNKPPTKAHQRRLICSYKRAGQELEQESAKKQKLAEQKQDKVADDDTAELKRCLDIFPEDDDDVAIEATPLSSKSPTIVDYKIYK</sequence>
<evidence type="ECO:0000313" key="3">
    <source>
        <dbReference type="EMBL" id="GEU35671.1"/>
    </source>
</evidence>
<keyword evidence="3" id="KW-0695">RNA-directed DNA polymerase</keyword>
<dbReference type="InterPro" id="IPR005162">
    <property type="entry name" value="Retrotrans_gag_dom"/>
</dbReference>
<dbReference type="AlphaFoldDB" id="A0A6L2JFA3"/>
<dbReference type="SUPFAM" id="SSF56672">
    <property type="entry name" value="DNA/RNA polymerases"/>
    <property type="match status" value="1"/>
</dbReference>
<dbReference type="EMBL" id="BKCJ010000718">
    <property type="protein sequence ID" value="GEU35671.1"/>
    <property type="molecule type" value="Genomic_DNA"/>
</dbReference>
<feature type="domain" description="Retrotransposon gag" evidence="2">
    <location>
        <begin position="43"/>
        <end position="136"/>
    </location>
</feature>
<dbReference type="CDD" id="cd00303">
    <property type="entry name" value="retropepsin_like"/>
    <property type="match status" value="1"/>
</dbReference>
<comment type="caution">
    <text evidence="3">The sequence shown here is derived from an EMBL/GenBank/DDBJ whole genome shotgun (WGS) entry which is preliminary data.</text>
</comment>
<feature type="coiled-coil region" evidence="1">
    <location>
        <begin position="885"/>
        <end position="912"/>
    </location>
</feature>
<dbReference type="Gene3D" id="3.30.70.270">
    <property type="match status" value="1"/>
</dbReference>
<evidence type="ECO:0000256" key="1">
    <source>
        <dbReference type="SAM" id="Coils"/>
    </source>
</evidence>
<protein>
    <submittedName>
        <fullName evidence="3">Reverse transcriptase domain-containing protein</fullName>
    </submittedName>
</protein>
<dbReference type="PANTHER" id="PTHR33067">
    <property type="entry name" value="RNA-DIRECTED DNA POLYMERASE-RELATED"/>
    <property type="match status" value="1"/>
</dbReference>
<reference evidence="3" key="1">
    <citation type="journal article" date="2019" name="Sci. Rep.">
        <title>Draft genome of Tanacetum cinerariifolium, the natural source of mosquito coil.</title>
        <authorList>
            <person name="Yamashiro T."/>
            <person name="Shiraishi A."/>
            <person name="Satake H."/>
            <person name="Nakayama K."/>
        </authorList>
    </citation>
    <scope>NUCLEOTIDE SEQUENCE</scope>
</reference>
<evidence type="ECO:0000259" key="2">
    <source>
        <dbReference type="Pfam" id="PF03732"/>
    </source>
</evidence>
<dbReference type="InterPro" id="IPR043502">
    <property type="entry name" value="DNA/RNA_pol_sf"/>
</dbReference>
<dbReference type="InterPro" id="IPR043128">
    <property type="entry name" value="Rev_trsase/Diguanyl_cyclase"/>
</dbReference>
<keyword evidence="3" id="KW-0548">Nucleotidyltransferase</keyword>